<dbReference type="AlphaFoldDB" id="A0A540VKF2"/>
<dbReference type="Pfam" id="PF04241">
    <property type="entry name" value="DUF423"/>
    <property type="match status" value="1"/>
</dbReference>
<feature type="transmembrane region" description="Helical" evidence="6">
    <location>
        <begin position="97"/>
        <end position="121"/>
    </location>
</feature>
<proteinExistence type="inferred from homology"/>
<dbReference type="InterPro" id="IPR006696">
    <property type="entry name" value="DUF423"/>
</dbReference>
<evidence type="ECO:0000256" key="1">
    <source>
        <dbReference type="ARBA" id="ARBA00004141"/>
    </source>
</evidence>
<dbReference type="PANTHER" id="PTHR43461">
    <property type="entry name" value="TRANSMEMBRANE PROTEIN 256"/>
    <property type="match status" value="1"/>
</dbReference>
<comment type="subcellular location">
    <subcellularLocation>
        <location evidence="1">Membrane</location>
        <topology evidence="1">Multi-pass membrane protein</topology>
    </subcellularLocation>
</comment>
<dbReference type="FunCoup" id="A0A540VKF2">
    <property type="interactions" value="262"/>
</dbReference>
<dbReference type="EMBL" id="VIGC01000007">
    <property type="protein sequence ID" value="TQE96593.1"/>
    <property type="molecule type" value="Genomic_DNA"/>
</dbReference>
<dbReference type="InParanoid" id="A0A540VKF2"/>
<organism evidence="7 8">
    <name type="scientific">Litorilinea aerophila</name>
    <dbReference type="NCBI Taxonomy" id="1204385"/>
    <lineage>
        <taxon>Bacteria</taxon>
        <taxon>Bacillati</taxon>
        <taxon>Chloroflexota</taxon>
        <taxon>Caldilineae</taxon>
        <taxon>Caldilineales</taxon>
        <taxon>Caldilineaceae</taxon>
        <taxon>Litorilinea</taxon>
    </lineage>
</organism>
<protein>
    <submittedName>
        <fullName evidence="7">DUF423 domain-containing protein</fullName>
    </submittedName>
</protein>
<dbReference type="Proteomes" id="UP000317371">
    <property type="component" value="Unassembled WGS sequence"/>
</dbReference>
<evidence type="ECO:0000256" key="3">
    <source>
        <dbReference type="ARBA" id="ARBA00022692"/>
    </source>
</evidence>
<comment type="similarity">
    <text evidence="2">Belongs to the UPF0382 family.</text>
</comment>
<evidence type="ECO:0000256" key="4">
    <source>
        <dbReference type="ARBA" id="ARBA00022989"/>
    </source>
</evidence>
<keyword evidence="4 6" id="KW-1133">Transmembrane helix</keyword>
<dbReference type="PANTHER" id="PTHR43461:SF1">
    <property type="entry name" value="TRANSMEMBRANE PROTEIN 256"/>
    <property type="match status" value="1"/>
</dbReference>
<keyword evidence="8" id="KW-1185">Reference proteome</keyword>
<dbReference type="RefSeq" id="WP_141609335.1">
    <property type="nucleotide sequence ID" value="NZ_VIGC02000007.1"/>
</dbReference>
<evidence type="ECO:0000256" key="5">
    <source>
        <dbReference type="ARBA" id="ARBA00023136"/>
    </source>
</evidence>
<name>A0A540VKF2_9CHLR</name>
<comment type="caution">
    <text evidence="7">The sequence shown here is derived from an EMBL/GenBank/DDBJ whole genome shotgun (WGS) entry which is preliminary data.</text>
</comment>
<keyword evidence="3 6" id="KW-0812">Transmembrane</keyword>
<evidence type="ECO:0000313" key="8">
    <source>
        <dbReference type="Proteomes" id="UP000317371"/>
    </source>
</evidence>
<feature type="transmembrane region" description="Helical" evidence="6">
    <location>
        <begin position="68"/>
        <end position="91"/>
    </location>
</feature>
<sequence>MEKLFVVLGALLGGLAVALGAFGAHGLQGRLTPDLLQVYETGVRYHFYHALALFAVVMAMGRWPNTAWLAAAGWLFVVGILIFSGSLYALALSGVRWLGAITPLGGVAFIAGWICLAWGVWRG</sequence>
<evidence type="ECO:0000256" key="2">
    <source>
        <dbReference type="ARBA" id="ARBA00009694"/>
    </source>
</evidence>
<accession>A0A540VKF2</accession>
<dbReference type="OrthoDB" id="9802121at2"/>
<reference evidence="7 8" key="1">
    <citation type="submission" date="2019-06" db="EMBL/GenBank/DDBJ databases">
        <title>Genome sequence of Litorilinea aerophila BAA-2444.</title>
        <authorList>
            <person name="Maclea K.S."/>
            <person name="Maurais E.G."/>
            <person name="Iannazzi L.C."/>
        </authorList>
    </citation>
    <scope>NUCLEOTIDE SEQUENCE [LARGE SCALE GENOMIC DNA]</scope>
    <source>
        <strain evidence="7 8">ATCC BAA-2444</strain>
    </source>
</reference>
<evidence type="ECO:0000256" key="6">
    <source>
        <dbReference type="SAM" id="Phobius"/>
    </source>
</evidence>
<gene>
    <name evidence="7" type="ORF">FKZ61_06790</name>
</gene>
<dbReference type="GO" id="GO:0005886">
    <property type="term" value="C:plasma membrane"/>
    <property type="evidence" value="ECO:0007669"/>
    <property type="project" value="TreeGrafter"/>
</dbReference>
<feature type="transmembrane region" description="Helical" evidence="6">
    <location>
        <begin position="44"/>
        <end position="61"/>
    </location>
</feature>
<keyword evidence="5 6" id="KW-0472">Membrane</keyword>
<evidence type="ECO:0000313" key="7">
    <source>
        <dbReference type="EMBL" id="TQE96593.1"/>
    </source>
</evidence>